<dbReference type="RefSeq" id="XP_014669644.1">
    <property type="nucleotide sequence ID" value="XM_014814158.1"/>
</dbReference>
<feature type="domain" description="Calcineurin-like phosphoesterase" evidence="4">
    <location>
        <begin position="142"/>
        <end position="346"/>
    </location>
</feature>
<evidence type="ECO:0000256" key="1">
    <source>
        <dbReference type="ARBA" id="ARBA00022729"/>
    </source>
</evidence>
<evidence type="ECO:0000259" key="6">
    <source>
        <dbReference type="Pfam" id="PF16656"/>
    </source>
</evidence>
<dbReference type="InterPro" id="IPR041792">
    <property type="entry name" value="MPP_PAP"/>
</dbReference>
<dbReference type="Pfam" id="PF00149">
    <property type="entry name" value="Metallophos"/>
    <property type="match status" value="1"/>
</dbReference>
<keyword evidence="7" id="KW-1185">Reference proteome</keyword>
<feature type="domain" description="Purple acid phosphatase N-terminal" evidence="6">
    <location>
        <begin position="38"/>
        <end position="132"/>
    </location>
</feature>
<evidence type="ECO:0000259" key="5">
    <source>
        <dbReference type="Pfam" id="PF14008"/>
    </source>
</evidence>
<keyword evidence="1 3" id="KW-0732">Signal</keyword>
<comment type="similarity">
    <text evidence="3">Belongs to the metallophosphoesterase superfamily. Purple acid phosphatase family.</text>
</comment>
<comment type="catalytic activity">
    <reaction evidence="3">
        <text>a phosphate monoester + H2O = an alcohol + phosphate</text>
        <dbReference type="Rhea" id="RHEA:15017"/>
        <dbReference type="ChEBI" id="CHEBI:15377"/>
        <dbReference type="ChEBI" id="CHEBI:30879"/>
        <dbReference type="ChEBI" id="CHEBI:43474"/>
        <dbReference type="ChEBI" id="CHEBI:67140"/>
        <dbReference type="EC" id="3.1.3.2"/>
    </reaction>
</comment>
<dbReference type="PANTHER" id="PTHR45867">
    <property type="entry name" value="PURPLE ACID PHOSPHATASE"/>
    <property type="match status" value="1"/>
</dbReference>
<dbReference type="PANTHER" id="PTHR45867:SF3">
    <property type="entry name" value="ACID PHOSPHATASE TYPE 7"/>
    <property type="match status" value="1"/>
</dbReference>
<evidence type="ECO:0000313" key="7">
    <source>
        <dbReference type="Proteomes" id="UP000695022"/>
    </source>
</evidence>
<sequence length="605" mass="69590">MSYLYSHTISILLITTMVCAVCSPTQYTYELARQDGGPEEIRLAFGADPPTQVMVTWTTFNATSSTVVEYGRSERALNHSQKGSLTLFVDGGEEYRKEYIHRTLLSRLKPDSTYYYRCGGPEAWSRVFHFRTIKTGTEWRPRVAIFGDMGYHNAESLPHLRKEVMAGDFHAMCHIGDFAYNMDDDNGRVGDEFLRQMEQVAAYVPYMITPGNHDSIYNFTHVRNRFTMPNTNDNMMYSWNLGPIHFISISTEFYYFIQYGFWQIVRQYQWLERDLKEANRPENRAKRPWIVTMGHRPMYCTNTDEDDCTSVRDKVRIGLFGRFYGLEDLFFRHGVDLELWAHEHIYERSWPLYNRQVFNGSLSQPYTNPGAPVHLVTGASGCSEKHDKFGPAAVWTAFRNRDYSYTRMTVHNRTHAYVDLYSVDQEQAQTHEHVIMAEMWPVVIAFRNASATCLRVFMLCVGRLPTATIALNRAAMSPHCVVHGSDIWYTLGLPLTPDHGLPATFRNLDQQLSTYMMTLWWQFAKFGLDTKMIMNISGQNDHGVEPNVETLYPSQFGRQEELLDIVVPVASVGLKTGLFLVMLLWPSAIFNSPSNSSGERRASIS</sequence>
<evidence type="ECO:0000256" key="2">
    <source>
        <dbReference type="ARBA" id="ARBA00023180"/>
    </source>
</evidence>
<dbReference type="InterPro" id="IPR008963">
    <property type="entry name" value="Purple_acid_Pase-like_N"/>
</dbReference>
<dbReference type="InterPro" id="IPR029058">
    <property type="entry name" value="AB_hydrolase_fold"/>
</dbReference>
<feature type="domain" description="Purple acid phosphatase C-terminal" evidence="5">
    <location>
        <begin position="371"/>
        <end position="425"/>
    </location>
</feature>
<dbReference type="GeneID" id="106810722"/>
<dbReference type="InterPro" id="IPR025733">
    <property type="entry name" value="PAPs_C"/>
</dbReference>
<feature type="signal peptide" evidence="3">
    <location>
        <begin position="1"/>
        <end position="20"/>
    </location>
</feature>
<evidence type="ECO:0000313" key="8">
    <source>
        <dbReference type="RefSeq" id="XP_014669644.1"/>
    </source>
</evidence>
<evidence type="ECO:0000259" key="4">
    <source>
        <dbReference type="Pfam" id="PF00149"/>
    </source>
</evidence>
<organism evidence="7 8">
    <name type="scientific">Priapulus caudatus</name>
    <name type="common">Priapulid worm</name>
    <dbReference type="NCBI Taxonomy" id="37621"/>
    <lineage>
        <taxon>Eukaryota</taxon>
        <taxon>Metazoa</taxon>
        <taxon>Ecdysozoa</taxon>
        <taxon>Scalidophora</taxon>
        <taxon>Priapulida</taxon>
        <taxon>Priapulimorpha</taxon>
        <taxon>Priapulimorphida</taxon>
        <taxon>Priapulidae</taxon>
        <taxon>Priapulus</taxon>
    </lineage>
</organism>
<feature type="chain" id="PRO_5044992374" description="Purple acid phosphatase" evidence="3">
    <location>
        <begin position="21"/>
        <end position="605"/>
    </location>
</feature>
<dbReference type="SUPFAM" id="SSF56300">
    <property type="entry name" value="Metallo-dependent phosphatases"/>
    <property type="match status" value="1"/>
</dbReference>
<dbReference type="Gene3D" id="3.60.21.10">
    <property type="match status" value="1"/>
</dbReference>
<reference evidence="8" key="1">
    <citation type="submission" date="2025-08" db="UniProtKB">
        <authorList>
            <consortium name="RefSeq"/>
        </authorList>
    </citation>
    <scope>IDENTIFICATION</scope>
</reference>
<evidence type="ECO:0000256" key="3">
    <source>
        <dbReference type="RuleBase" id="RU361203"/>
    </source>
</evidence>
<dbReference type="CDD" id="cd00839">
    <property type="entry name" value="MPP_PAPs"/>
    <property type="match status" value="1"/>
</dbReference>
<dbReference type="InterPro" id="IPR015914">
    <property type="entry name" value="PAPs_N"/>
</dbReference>
<dbReference type="Gene3D" id="2.60.40.380">
    <property type="entry name" value="Purple acid phosphatase-like, N-terminal"/>
    <property type="match status" value="1"/>
</dbReference>
<name>A0ABM1EBS3_PRICU</name>
<dbReference type="EC" id="3.1.3.2" evidence="3"/>
<dbReference type="InterPro" id="IPR029052">
    <property type="entry name" value="Metallo-depent_PP-like"/>
</dbReference>
<dbReference type="Proteomes" id="UP000695022">
    <property type="component" value="Unplaced"/>
</dbReference>
<keyword evidence="2" id="KW-0325">Glycoprotein</keyword>
<dbReference type="Pfam" id="PF14008">
    <property type="entry name" value="Metallophos_C"/>
    <property type="match status" value="1"/>
</dbReference>
<dbReference type="Pfam" id="PF16656">
    <property type="entry name" value="Pur_ac_phosph_N"/>
    <property type="match status" value="1"/>
</dbReference>
<dbReference type="SUPFAM" id="SSF49363">
    <property type="entry name" value="Purple acid phosphatase, N-terminal domain"/>
    <property type="match status" value="1"/>
</dbReference>
<gene>
    <name evidence="8" type="primary">LOC106810722</name>
</gene>
<dbReference type="SUPFAM" id="SSF53474">
    <property type="entry name" value="alpha/beta-Hydrolases"/>
    <property type="match status" value="1"/>
</dbReference>
<protein>
    <recommendedName>
        <fullName evidence="3">Purple acid phosphatase</fullName>
        <ecNumber evidence="3">3.1.3.2</ecNumber>
    </recommendedName>
</protein>
<proteinExistence type="inferred from homology"/>
<accession>A0ABM1EBS3</accession>
<dbReference type="InterPro" id="IPR004843">
    <property type="entry name" value="Calcineurin-like_PHP"/>
</dbReference>
<keyword evidence="3" id="KW-0378">Hydrolase</keyword>